<name>A0A1H0IPU0_9ACTN</name>
<dbReference type="Gene3D" id="1.20.910.10">
    <property type="entry name" value="Heme oxygenase-like"/>
    <property type="match status" value="1"/>
</dbReference>
<dbReference type="SUPFAM" id="SSF48613">
    <property type="entry name" value="Heme oxygenase-like"/>
    <property type="match status" value="1"/>
</dbReference>
<dbReference type="PANTHER" id="PTHR43198">
    <property type="entry name" value="BIFUNCTIONAL TH2 PROTEIN"/>
    <property type="match status" value="1"/>
</dbReference>
<feature type="domain" description="Thiaminase-2/PQQC" evidence="3">
    <location>
        <begin position="15"/>
        <end position="209"/>
    </location>
</feature>
<dbReference type="STRING" id="1090615.SAMN04515671_0595"/>
<organism evidence="4 5">
    <name type="scientific">Nakamurella panacisegetis</name>
    <dbReference type="NCBI Taxonomy" id="1090615"/>
    <lineage>
        <taxon>Bacteria</taxon>
        <taxon>Bacillati</taxon>
        <taxon>Actinomycetota</taxon>
        <taxon>Actinomycetes</taxon>
        <taxon>Nakamurellales</taxon>
        <taxon>Nakamurellaceae</taxon>
        <taxon>Nakamurella</taxon>
    </lineage>
</organism>
<dbReference type="Pfam" id="PF03070">
    <property type="entry name" value="TENA_THI-4"/>
    <property type="match status" value="1"/>
</dbReference>
<evidence type="ECO:0000313" key="5">
    <source>
        <dbReference type="Proteomes" id="UP000198741"/>
    </source>
</evidence>
<dbReference type="InterPro" id="IPR004305">
    <property type="entry name" value="Thiaminase-2/PQQC"/>
</dbReference>
<dbReference type="AlphaFoldDB" id="A0A1H0IPU0"/>
<protein>
    <submittedName>
        <fullName evidence="4">Thiaminase /4-amino-5-aminomethyl-2-methylpyrimidine deaminase</fullName>
    </submittedName>
</protein>
<dbReference type="InterPro" id="IPR016084">
    <property type="entry name" value="Haem_Oase-like_multi-hlx"/>
</dbReference>
<dbReference type="RefSeq" id="WP_090474531.1">
    <property type="nucleotide sequence ID" value="NZ_LT629710.1"/>
</dbReference>
<proteinExistence type="predicted"/>
<dbReference type="GO" id="GO:0005829">
    <property type="term" value="C:cytosol"/>
    <property type="evidence" value="ECO:0007669"/>
    <property type="project" value="TreeGrafter"/>
</dbReference>
<gene>
    <name evidence="4" type="ORF">SAMN04515671_0595</name>
</gene>
<evidence type="ECO:0000259" key="3">
    <source>
        <dbReference type="Pfam" id="PF03070"/>
    </source>
</evidence>
<comment type="pathway">
    <text evidence="1">Cofactor biosynthesis; thiamine diphosphate biosynthesis.</text>
</comment>
<keyword evidence="5" id="KW-1185">Reference proteome</keyword>
<dbReference type="Proteomes" id="UP000198741">
    <property type="component" value="Chromosome I"/>
</dbReference>
<dbReference type="EMBL" id="LT629710">
    <property type="protein sequence ID" value="SDO33375.1"/>
    <property type="molecule type" value="Genomic_DNA"/>
</dbReference>
<reference evidence="4 5" key="1">
    <citation type="submission" date="2016-10" db="EMBL/GenBank/DDBJ databases">
        <authorList>
            <person name="de Groot N.N."/>
        </authorList>
    </citation>
    <scope>NUCLEOTIDE SEQUENCE [LARGE SCALE GENOMIC DNA]</scope>
    <source>
        <strain evidence="5">P4-7,KCTC 19426,CECT 7604</strain>
    </source>
</reference>
<dbReference type="OrthoDB" id="34166at2"/>
<accession>A0A1H0IPU0</accession>
<evidence type="ECO:0000256" key="2">
    <source>
        <dbReference type="SAM" id="MobiDB-lite"/>
    </source>
</evidence>
<sequence>MDRFTDTAWADTATIRRAIDEHPFLLGLRDGTLAEATFLGYLAQDAHYLLGYARALAMCAAQASHPDDLSFWARSAHDAIEVERTLHAGRVLDLDAAPPSPAGTAYVTFLLGAAARGSYPVLAAALLPCFWIYQDTGQRLMDGLDLSGHPYADWIQTYGDPDFAAATARAKDIVDRCASNSSASVVADMHAAFATAARYEWMFWDAAWRGETWPAFGDAKGRATSTATTNEAIEADSHG</sequence>
<evidence type="ECO:0000256" key="1">
    <source>
        <dbReference type="ARBA" id="ARBA00004948"/>
    </source>
</evidence>
<evidence type="ECO:0000313" key="4">
    <source>
        <dbReference type="EMBL" id="SDO33375.1"/>
    </source>
</evidence>
<feature type="region of interest" description="Disordered" evidence="2">
    <location>
        <begin position="219"/>
        <end position="239"/>
    </location>
</feature>
<dbReference type="CDD" id="cd19365">
    <property type="entry name" value="TenA_C-like"/>
    <property type="match status" value="1"/>
</dbReference>
<dbReference type="InterPro" id="IPR050967">
    <property type="entry name" value="Thiamine_Salvage_TenA"/>
</dbReference>
<dbReference type="PANTHER" id="PTHR43198:SF2">
    <property type="entry name" value="SI:CH1073-67J19.1-RELATED"/>
    <property type="match status" value="1"/>
</dbReference>